<dbReference type="WBParaSite" id="ACRNAN_scaffold1532.g10216.t1">
    <property type="protein sequence ID" value="ACRNAN_scaffold1532.g10216.t1"/>
    <property type="gene ID" value="ACRNAN_scaffold1532.g10216"/>
</dbReference>
<protein>
    <recommendedName>
        <fullName evidence="1">non-specific serine/threonine protein kinase</fullName>
        <ecNumber evidence="1">2.7.11.1</ecNumber>
    </recommendedName>
</protein>
<dbReference type="InterPro" id="IPR011009">
    <property type="entry name" value="Kinase-like_dom_sf"/>
</dbReference>
<reference evidence="5" key="1">
    <citation type="submission" date="2022-11" db="UniProtKB">
        <authorList>
            <consortium name="WormBaseParasite"/>
        </authorList>
    </citation>
    <scope>IDENTIFICATION</scope>
</reference>
<dbReference type="PROSITE" id="PS50011">
    <property type="entry name" value="PROTEIN_KINASE_DOM"/>
    <property type="match status" value="1"/>
</dbReference>
<evidence type="ECO:0000256" key="1">
    <source>
        <dbReference type="ARBA" id="ARBA00012513"/>
    </source>
</evidence>
<dbReference type="Gene3D" id="1.10.510.10">
    <property type="entry name" value="Transferase(Phosphotransferase) domain 1"/>
    <property type="match status" value="1"/>
</dbReference>
<proteinExistence type="predicted"/>
<evidence type="ECO:0000313" key="4">
    <source>
        <dbReference type="Proteomes" id="UP000887540"/>
    </source>
</evidence>
<accession>A0A914CVT8</accession>
<dbReference type="PROSITE" id="PS00108">
    <property type="entry name" value="PROTEIN_KINASE_ST"/>
    <property type="match status" value="1"/>
</dbReference>
<evidence type="ECO:0000256" key="2">
    <source>
        <dbReference type="SAM" id="MobiDB-lite"/>
    </source>
</evidence>
<feature type="compositionally biased region" description="Polar residues" evidence="2">
    <location>
        <begin position="16"/>
        <end position="26"/>
    </location>
</feature>
<feature type="domain" description="Protein kinase" evidence="3">
    <location>
        <begin position="38"/>
        <end position="330"/>
    </location>
</feature>
<evidence type="ECO:0000313" key="5">
    <source>
        <dbReference type="WBParaSite" id="ACRNAN_scaffold1532.g10216.t1"/>
    </source>
</evidence>
<evidence type="ECO:0000259" key="3">
    <source>
        <dbReference type="PROSITE" id="PS50011"/>
    </source>
</evidence>
<dbReference type="Proteomes" id="UP000887540">
    <property type="component" value="Unplaced"/>
</dbReference>
<feature type="region of interest" description="Disordered" evidence="2">
    <location>
        <begin position="1"/>
        <end position="26"/>
    </location>
</feature>
<organism evidence="4 5">
    <name type="scientific">Acrobeloides nanus</name>
    <dbReference type="NCBI Taxonomy" id="290746"/>
    <lineage>
        <taxon>Eukaryota</taxon>
        <taxon>Metazoa</taxon>
        <taxon>Ecdysozoa</taxon>
        <taxon>Nematoda</taxon>
        <taxon>Chromadorea</taxon>
        <taxon>Rhabditida</taxon>
        <taxon>Tylenchina</taxon>
        <taxon>Cephalobomorpha</taxon>
        <taxon>Cephaloboidea</taxon>
        <taxon>Cephalobidae</taxon>
        <taxon>Acrobeloides</taxon>
    </lineage>
</organism>
<dbReference type="PANTHER" id="PTHR11909">
    <property type="entry name" value="CASEIN KINASE-RELATED"/>
    <property type="match status" value="1"/>
</dbReference>
<keyword evidence="4" id="KW-1185">Reference proteome</keyword>
<dbReference type="InterPro" id="IPR000719">
    <property type="entry name" value="Prot_kinase_dom"/>
</dbReference>
<sequence length="330" mass="38501">MSLDNDHDGSCEPSDVSPSVSDKLPNTNNVIKGQEFSYAVGRKIAPGRYGAVYEVLRKSDGKPFAAKLEVCDLHFHGLNTDYIVLKAANKADCKHFCRLIDRGKIERHFKFLVMQMLGKNLLQLRTEFVDGRFSAPTTLRLALEMLDALEELHSLGYIHRDIKASNFLINEENNETKIYISDFGLCRPYKDSEDEVKQPREKAQFRGTTRYASLTAHNEQEQSPKDDLESWLYMIIEFMTGDLPWNQYSRRDRNIVKSLKEHARTTEGAQELLKYCPRMEFRRIMKYIDGLNYHSKPDYNYIRELVHLAQKNYELDPNQPYDWLLQLDEE</sequence>
<dbReference type="AlphaFoldDB" id="A0A914CVT8"/>
<dbReference type="InterPro" id="IPR050235">
    <property type="entry name" value="CK1_Ser-Thr_kinase"/>
</dbReference>
<dbReference type="InterPro" id="IPR008271">
    <property type="entry name" value="Ser/Thr_kinase_AS"/>
</dbReference>
<dbReference type="GO" id="GO:0005524">
    <property type="term" value="F:ATP binding"/>
    <property type="evidence" value="ECO:0007669"/>
    <property type="project" value="InterPro"/>
</dbReference>
<feature type="compositionally biased region" description="Basic and acidic residues" evidence="2">
    <location>
        <begin position="1"/>
        <end position="10"/>
    </location>
</feature>
<dbReference type="SUPFAM" id="SSF56112">
    <property type="entry name" value="Protein kinase-like (PK-like)"/>
    <property type="match status" value="1"/>
</dbReference>
<dbReference type="Pfam" id="PF00069">
    <property type="entry name" value="Pkinase"/>
    <property type="match status" value="1"/>
</dbReference>
<dbReference type="EC" id="2.7.11.1" evidence="1"/>
<dbReference type="SMART" id="SM00220">
    <property type="entry name" value="S_TKc"/>
    <property type="match status" value="1"/>
</dbReference>
<dbReference type="GO" id="GO:0004674">
    <property type="term" value="F:protein serine/threonine kinase activity"/>
    <property type="evidence" value="ECO:0007669"/>
    <property type="project" value="UniProtKB-EC"/>
</dbReference>
<name>A0A914CVT8_9BILA</name>